<feature type="compositionally biased region" description="Basic residues" evidence="6">
    <location>
        <begin position="551"/>
        <end position="562"/>
    </location>
</feature>
<dbReference type="Proteomes" id="UP000242457">
    <property type="component" value="Unassembled WGS sequence"/>
</dbReference>
<dbReference type="InterPro" id="IPR050549">
    <property type="entry name" value="MFS_Trehalose_Transporter"/>
</dbReference>
<dbReference type="InterPro" id="IPR005828">
    <property type="entry name" value="MFS_sugar_transport-like"/>
</dbReference>
<dbReference type="FunFam" id="1.20.1250.20:FF:000249">
    <property type="entry name" value="facilitated trehalose transporter Tret1"/>
    <property type="match status" value="1"/>
</dbReference>
<organism evidence="9 10">
    <name type="scientific">Apis cerana cerana</name>
    <name type="common">Oriental honeybee</name>
    <dbReference type="NCBI Taxonomy" id="94128"/>
    <lineage>
        <taxon>Eukaryota</taxon>
        <taxon>Metazoa</taxon>
        <taxon>Ecdysozoa</taxon>
        <taxon>Arthropoda</taxon>
        <taxon>Hexapoda</taxon>
        <taxon>Insecta</taxon>
        <taxon>Pterygota</taxon>
        <taxon>Neoptera</taxon>
        <taxon>Endopterygota</taxon>
        <taxon>Hymenoptera</taxon>
        <taxon>Apocrita</taxon>
        <taxon>Aculeata</taxon>
        <taxon>Apoidea</taxon>
        <taxon>Anthophila</taxon>
        <taxon>Apidae</taxon>
        <taxon>Apis</taxon>
    </lineage>
</organism>
<keyword evidence="4 7" id="KW-0472">Membrane</keyword>
<evidence type="ECO:0000256" key="5">
    <source>
        <dbReference type="ARBA" id="ARBA00023180"/>
    </source>
</evidence>
<keyword evidence="10" id="KW-1185">Reference proteome</keyword>
<dbReference type="InterPro" id="IPR020846">
    <property type="entry name" value="MFS_dom"/>
</dbReference>
<dbReference type="GO" id="GO:0016020">
    <property type="term" value="C:membrane"/>
    <property type="evidence" value="ECO:0007669"/>
    <property type="project" value="UniProtKB-SubCell"/>
</dbReference>
<dbReference type="OrthoDB" id="6612291at2759"/>
<feature type="transmembrane region" description="Helical" evidence="7">
    <location>
        <begin position="139"/>
        <end position="158"/>
    </location>
</feature>
<evidence type="ECO:0000256" key="4">
    <source>
        <dbReference type="ARBA" id="ARBA00023136"/>
    </source>
</evidence>
<feature type="transmembrane region" description="Helical" evidence="7">
    <location>
        <begin position="99"/>
        <end position="119"/>
    </location>
</feature>
<dbReference type="PRINTS" id="PR00171">
    <property type="entry name" value="SUGRTRNSPORT"/>
</dbReference>
<evidence type="ECO:0000256" key="2">
    <source>
        <dbReference type="ARBA" id="ARBA00022692"/>
    </source>
</evidence>
<evidence type="ECO:0000256" key="7">
    <source>
        <dbReference type="SAM" id="Phobius"/>
    </source>
</evidence>
<feature type="transmembrane region" description="Helical" evidence="7">
    <location>
        <begin position="341"/>
        <end position="362"/>
    </location>
</feature>
<evidence type="ECO:0000256" key="1">
    <source>
        <dbReference type="ARBA" id="ARBA00004141"/>
    </source>
</evidence>
<feature type="transmembrane region" description="Helical" evidence="7">
    <location>
        <begin position="251"/>
        <end position="271"/>
    </location>
</feature>
<dbReference type="InterPro" id="IPR036259">
    <property type="entry name" value="MFS_trans_sf"/>
</dbReference>
<feature type="transmembrane region" description="Helical" evidence="7">
    <location>
        <begin position="403"/>
        <end position="424"/>
    </location>
</feature>
<keyword evidence="5" id="KW-0325">Glycoprotein</keyword>
<gene>
    <name evidence="9" type="ORF">APICC_06876</name>
</gene>
<proteinExistence type="predicted"/>
<evidence type="ECO:0000259" key="8">
    <source>
        <dbReference type="PROSITE" id="PS50850"/>
    </source>
</evidence>
<keyword evidence="9" id="KW-0813">Transport</keyword>
<evidence type="ECO:0000256" key="6">
    <source>
        <dbReference type="SAM" id="MobiDB-lite"/>
    </source>
</evidence>
<feature type="region of interest" description="Disordered" evidence="6">
    <location>
        <begin position="549"/>
        <end position="571"/>
    </location>
</feature>
<dbReference type="Gene3D" id="1.20.1250.20">
    <property type="entry name" value="MFS general substrate transporter like domains"/>
    <property type="match status" value="1"/>
</dbReference>
<name>A0A2A3E7M8_APICC</name>
<reference evidence="9 10" key="1">
    <citation type="submission" date="2014-07" db="EMBL/GenBank/DDBJ databases">
        <title>Genomic and transcriptomic analysis on Apis cerana provide comprehensive insights into honey bee biology.</title>
        <authorList>
            <person name="Diao Q."/>
            <person name="Sun L."/>
            <person name="Zheng H."/>
            <person name="Zheng H."/>
            <person name="Xu S."/>
            <person name="Wang S."/>
            <person name="Zeng Z."/>
            <person name="Hu F."/>
            <person name="Su S."/>
            <person name="Wu J."/>
        </authorList>
    </citation>
    <scope>NUCLEOTIDE SEQUENCE [LARGE SCALE GENOMIC DNA]</scope>
    <source>
        <tissue evidence="9">Pupae without intestine</tissue>
    </source>
</reference>
<comment type="subcellular location">
    <subcellularLocation>
        <location evidence="1">Membrane</location>
        <topology evidence="1">Multi-pass membrane protein</topology>
    </subcellularLocation>
</comment>
<evidence type="ECO:0000256" key="3">
    <source>
        <dbReference type="ARBA" id="ARBA00022989"/>
    </source>
</evidence>
<sequence>MSLLRKKWIHGSTVLKLYSFEIVGTRENINWERTLINSRRIERCLYGFSCFSVEREASKNIEENERECFKDAIVSSRSLNKGFVEPTNIKNAIPEISSCIIAASFHISVGLAMAYSAILIPHLEDQDAELHATQEQTSWIASVVVVCTPLGAVLGGFLMETVGRLRTLQYGAIPFVASWILIALSTNIPMVLVGRLLAGLATAMATSPAIVYITEVARPELRGSMISFGPTLASFGMVLSYLKGAYIDWRIVAWLSIVYAVVPVILVQFFVPESPVWLVSKGRLYKREEKQGKVSAAEAQFITILKENEIKLSEQRKSKHGGISTKLRGFLKPTGWKPMMILFLFFSFQQFSGIYITLFYAVTWFQEVGSGVDAYIASILVGVTRFLCSMVNTWLLRRYKRRLLCIISSLGMTLCMGVSGYFTYLIKNGDRSGNWVPVLCLLLYVCTSMVGMLTIPWTMTAELFPTEIRGIAHSISYSIANLLMFSALQSYRSLQDFLGGSHTVQWFFAGVSLAAVVFVWLLLPETHGKKLSEIEEYFQNHFLAVGAEAKTRKRRRQRRAQRNAKSSATQPLNPKTIQNVLLAFRKVKSERQEKESKPQDPNACTCELVYKCVYSRKDN</sequence>
<dbReference type="PANTHER" id="PTHR48021:SF24">
    <property type="entry name" value="MAJOR FACILITATOR SUPERFAMILY (MFS) PROFILE DOMAIN-CONTAINING PROTEIN"/>
    <property type="match status" value="1"/>
</dbReference>
<dbReference type="Pfam" id="PF00083">
    <property type="entry name" value="Sugar_tr"/>
    <property type="match status" value="1"/>
</dbReference>
<dbReference type="SUPFAM" id="SSF103473">
    <property type="entry name" value="MFS general substrate transporter"/>
    <property type="match status" value="1"/>
</dbReference>
<dbReference type="GO" id="GO:0022857">
    <property type="term" value="F:transmembrane transporter activity"/>
    <property type="evidence" value="ECO:0007669"/>
    <property type="project" value="InterPro"/>
</dbReference>
<protein>
    <submittedName>
        <fullName evidence="9">Sugar transporter ERD6</fullName>
    </submittedName>
</protein>
<keyword evidence="3 7" id="KW-1133">Transmembrane helix</keyword>
<dbReference type="EMBL" id="KZ288340">
    <property type="protein sequence ID" value="PBC27747.1"/>
    <property type="molecule type" value="Genomic_DNA"/>
</dbReference>
<feature type="transmembrane region" description="Helical" evidence="7">
    <location>
        <begin position="196"/>
        <end position="213"/>
    </location>
</feature>
<dbReference type="PANTHER" id="PTHR48021">
    <property type="match status" value="1"/>
</dbReference>
<evidence type="ECO:0000313" key="9">
    <source>
        <dbReference type="EMBL" id="PBC27747.1"/>
    </source>
</evidence>
<feature type="transmembrane region" description="Helical" evidence="7">
    <location>
        <begin position="170"/>
        <end position="190"/>
    </location>
</feature>
<keyword evidence="9" id="KW-0762">Sugar transport</keyword>
<evidence type="ECO:0000313" key="10">
    <source>
        <dbReference type="Proteomes" id="UP000242457"/>
    </source>
</evidence>
<feature type="domain" description="Major facilitator superfamily (MFS) profile" evidence="8">
    <location>
        <begin position="96"/>
        <end position="527"/>
    </location>
</feature>
<dbReference type="STRING" id="94128.A0A2A3E7M8"/>
<feature type="transmembrane region" description="Helical" evidence="7">
    <location>
        <begin position="436"/>
        <end position="459"/>
    </location>
</feature>
<feature type="transmembrane region" description="Helical" evidence="7">
    <location>
        <begin position="225"/>
        <end position="245"/>
    </location>
</feature>
<accession>A0A2A3E7M8</accession>
<keyword evidence="2 7" id="KW-0812">Transmembrane</keyword>
<feature type="transmembrane region" description="Helical" evidence="7">
    <location>
        <begin position="503"/>
        <end position="523"/>
    </location>
</feature>
<feature type="transmembrane region" description="Helical" evidence="7">
    <location>
        <begin position="374"/>
        <end position="396"/>
    </location>
</feature>
<dbReference type="AlphaFoldDB" id="A0A2A3E7M8"/>
<dbReference type="InterPro" id="IPR003663">
    <property type="entry name" value="Sugar/inositol_transpt"/>
</dbReference>
<dbReference type="PROSITE" id="PS50850">
    <property type="entry name" value="MFS"/>
    <property type="match status" value="1"/>
</dbReference>
<feature type="transmembrane region" description="Helical" evidence="7">
    <location>
        <begin position="471"/>
        <end position="491"/>
    </location>
</feature>